<evidence type="ECO:0000259" key="2">
    <source>
        <dbReference type="Pfam" id="PF22747"/>
    </source>
</evidence>
<proteinExistence type="predicted"/>
<evidence type="ECO:0000313" key="4">
    <source>
        <dbReference type="Proteomes" id="UP000184526"/>
    </source>
</evidence>
<dbReference type="AlphaFoldDB" id="A0A1M5Y5Q5"/>
<evidence type="ECO:0000313" key="3">
    <source>
        <dbReference type="EMBL" id="SHI07148.1"/>
    </source>
</evidence>
<evidence type="ECO:0000259" key="1">
    <source>
        <dbReference type="Pfam" id="PF09862"/>
    </source>
</evidence>
<dbReference type="Pfam" id="PF09862">
    <property type="entry name" value="DUF2089"/>
    <property type="match status" value="1"/>
</dbReference>
<name>A0A1M5Y5Q5_9CLOT</name>
<dbReference type="RefSeq" id="WP_072832502.1">
    <property type="nucleotide sequence ID" value="NZ_FQXP01000011.1"/>
</dbReference>
<keyword evidence="4" id="KW-1185">Reference proteome</keyword>
<protein>
    <recommendedName>
        <fullName evidence="5">DUF2089 domain-containing protein</fullName>
    </recommendedName>
</protein>
<gene>
    <name evidence="3" type="ORF">SAMN02745196_02669</name>
</gene>
<dbReference type="InterPro" id="IPR053957">
    <property type="entry name" value="DUF2089_Zn_ribbon"/>
</dbReference>
<dbReference type="Proteomes" id="UP000184526">
    <property type="component" value="Unassembled WGS sequence"/>
</dbReference>
<dbReference type="Pfam" id="PF22747">
    <property type="entry name" value="Zn_ribbon_DUF2089"/>
    <property type="match status" value="1"/>
</dbReference>
<feature type="domain" description="DUF2089" evidence="1">
    <location>
        <begin position="41"/>
        <end position="86"/>
    </location>
</feature>
<feature type="domain" description="DUF2089" evidence="2">
    <location>
        <begin position="8"/>
        <end position="39"/>
    </location>
</feature>
<dbReference type="EMBL" id="FQXP01000011">
    <property type="protein sequence ID" value="SHI07148.1"/>
    <property type="molecule type" value="Genomic_DNA"/>
</dbReference>
<dbReference type="InterPro" id="IPR018658">
    <property type="entry name" value="DUF2089"/>
</dbReference>
<dbReference type="STRING" id="1121306.SAMN02745196_02669"/>
<dbReference type="OrthoDB" id="9797643at2"/>
<accession>A0A1M5Y5Q5</accession>
<sequence length="120" mass="13612">MYKILSRCPVCSNKLKAIKLKCNSCNTVIENEFELSKFDYLSSEQLYFVETFIKCRGSIKEVEKDLGISYPTVRAKLDEVIESLGYSVKETKTKQESKDILAALEKGDISVDEAISKLKD</sequence>
<evidence type="ECO:0008006" key="5">
    <source>
        <dbReference type="Google" id="ProtNLM"/>
    </source>
</evidence>
<organism evidence="3 4">
    <name type="scientific">Clostridium collagenovorans DSM 3089</name>
    <dbReference type="NCBI Taxonomy" id="1121306"/>
    <lineage>
        <taxon>Bacteria</taxon>
        <taxon>Bacillati</taxon>
        <taxon>Bacillota</taxon>
        <taxon>Clostridia</taxon>
        <taxon>Eubacteriales</taxon>
        <taxon>Clostridiaceae</taxon>
        <taxon>Clostridium</taxon>
    </lineage>
</organism>
<reference evidence="3 4" key="1">
    <citation type="submission" date="2016-11" db="EMBL/GenBank/DDBJ databases">
        <authorList>
            <person name="Jaros S."/>
            <person name="Januszkiewicz K."/>
            <person name="Wedrychowicz H."/>
        </authorList>
    </citation>
    <scope>NUCLEOTIDE SEQUENCE [LARGE SCALE GENOMIC DNA]</scope>
    <source>
        <strain evidence="3 4">DSM 3089</strain>
    </source>
</reference>